<evidence type="ECO:0000313" key="1">
    <source>
        <dbReference type="EMBL" id="EFQ26789.1"/>
    </source>
</evidence>
<name>E3Q7F1_COLGM</name>
<evidence type="ECO:0000313" key="2">
    <source>
        <dbReference type="Proteomes" id="UP000008782"/>
    </source>
</evidence>
<accession>E3Q7F1</accession>
<dbReference type="EMBL" id="GG697335">
    <property type="protein sequence ID" value="EFQ26789.1"/>
    <property type="molecule type" value="Genomic_DNA"/>
</dbReference>
<dbReference type="VEuPathDB" id="FungiDB:GLRG_02609"/>
<organism evidence="2">
    <name type="scientific">Colletotrichum graminicola (strain M1.001 / M2 / FGSC 10212)</name>
    <name type="common">Maize anthracnose fungus</name>
    <name type="synonym">Glomerella graminicola</name>
    <dbReference type="NCBI Taxonomy" id="645133"/>
    <lineage>
        <taxon>Eukaryota</taxon>
        <taxon>Fungi</taxon>
        <taxon>Dikarya</taxon>
        <taxon>Ascomycota</taxon>
        <taxon>Pezizomycotina</taxon>
        <taxon>Sordariomycetes</taxon>
        <taxon>Hypocreomycetidae</taxon>
        <taxon>Glomerellales</taxon>
        <taxon>Glomerellaceae</taxon>
        <taxon>Colletotrichum</taxon>
        <taxon>Colletotrichum graminicola species complex</taxon>
    </lineage>
</organism>
<proteinExistence type="predicted"/>
<reference evidence="2" key="1">
    <citation type="journal article" date="2012" name="Nat. Genet.">
        <title>Lifestyle transitions in plant pathogenic Colletotrichum fungi deciphered by genome and transcriptome analyses.</title>
        <authorList>
            <person name="O'Connell R.J."/>
            <person name="Thon M.R."/>
            <person name="Hacquard S."/>
            <person name="Amyotte S.G."/>
            <person name="Kleemann J."/>
            <person name="Torres M.F."/>
            <person name="Damm U."/>
            <person name="Buiate E.A."/>
            <person name="Epstein L."/>
            <person name="Alkan N."/>
            <person name="Altmueller J."/>
            <person name="Alvarado-Balderrama L."/>
            <person name="Bauser C.A."/>
            <person name="Becker C."/>
            <person name="Birren B.W."/>
            <person name="Chen Z."/>
            <person name="Choi J."/>
            <person name="Crouch J.A."/>
            <person name="Duvick J.P."/>
            <person name="Farman M.A."/>
            <person name="Gan P."/>
            <person name="Heiman D."/>
            <person name="Henrissat B."/>
            <person name="Howard R.J."/>
            <person name="Kabbage M."/>
            <person name="Koch C."/>
            <person name="Kracher B."/>
            <person name="Kubo Y."/>
            <person name="Law A.D."/>
            <person name="Lebrun M.-H."/>
            <person name="Lee Y.-H."/>
            <person name="Miyara I."/>
            <person name="Moore N."/>
            <person name="Neumann U."/>
            <person name="Nordstroem K."/>
            <person name="Panaccione D.G."/>
            <person name="Panstruga R."/>
            <person name="Place M."/>
            <person name="Proctor R.H."/>
            <person name="Prusky D."/>
            <person name="Rech G."/>
            <person name="Reinhardt R."/>
            <person name="Rollins J.A."/>
            <person name="Rounsley S."/>
            <person name="Schardl C.L."/>
            <person name="Schwartz D.C."/>
            <person name="Shenoy N."/>
            <person name="Shirasu K."/>
            <person name="Sikhakolli U.R."/>
            <person name="Stueber K."/>
            <person name="Sukno S.A."/>
            <person name="Sweigard J.A."/>
            <person name="Takano Y."/>
            <person name="Takahara H."/>
            <person name="Trail F."/>
            <person name="van der Does H.C."/>
            <person name="Voll L.M."/>
            <person name="Will I."/>
            <person name="Young S."/>
            <person name="Zeng Q."/>
            <person name="Zhang J."/>
            <person name="Zhou S."/>
            <person name="Dickman M.B."/>
            <person name="Schulze-Lefert P."/>
            <person name="Ver Loren van Themaat E."/>
            <person name="Ma L.-J."/>
            <person name="Vaillancourt L.J."/>
        </authorList>
    </citation>
    <scope>NUCLEOTIDE SEQUENCE [LARGE SCALE GENOMIC DNA]</scope>
    <source>
        <strain evidence="2">M1.001 / M2 / FGSC 10212</strain>
    </source>
</reference>
<gene>
    <name evidence="1" type="ORF">GLRG_02609</name>
</gene>
<dbReference type="Proteomes" id="UP000008782">
    <property type="component" value="Unassembled WGS sequence"/>
</dbReference>
<dbReference type="HOGENOM" id="CLU_1562771_0_0_1"/>
<dbReference type="AlphaFoldDB" id="E3Q7F1"/>
<sequence length="171" mass="19009">MPLLRQSQAARPDIELVQVGFPDYSECHTVIDVFSRPPRGTFRGPTQDERRTGALQKPHLVPGHIGGVAQRHGSRAQPEPVVVRGVQASVPEIPPDILVDAGRQDSWEKPFGQLPHALQIVRKAIASGTALKSLVEQRRRHGVPETFLRIFKELDVSSLDQVPHRPPLRRA</sequence>
<dbReference type="GeneID" id="24407974"/>
<protein>
    <submittedName>
        <fullName evidence="1">Uncharacterized protein</fullName>
    </submittedName>
</protein>
<dbReference type="RefSeq" id="XP_008090809.1">
    <property type="nucleotide sequence ID" value="XM_008092618.1"/>
</dbReference>
<keyword evidence="2" id="KW-1185">Reference proteome</keyword>